<keyword evidence="4" id="KW-0969">Cilium</keyword>
<comment type="caution">
    <text evidence="7">The sequence shown here is derived from an EMBL/GenBank/DDBJ whole genome shotgun (WGS) entry which is preliminary data.</text>
</comment>
<organism evidence="7 8">
    <name type="scientific">Polarella glacialis</name>
    <name type="common">Dinoflagellate</name>
    <dbReference type="NCBI Taxonomy" id="89957"/>
    <lineage>
        <taxon>Eukaryota</taxon>
        <taxon>Sar</taxon>
        <taxon>Alveolata</taxon>
        <taxon>Dinophyceae</taxon>
        <taxon>Suessiales</taxon>
        <taxon>Suessiaceae</taxon>
        <taxon>Polarella</taxon>
    </lineage>
</organism>
<dbReference type="EMBL" id="CAJNNW010035305">
    <property type="protein sequence ID" value="CAE8726940.1"/>
    <property type="molecule type" value="Genomic_DNA"/>
</dbReference>
<keyword evidence="5" id="KW-0966">Cell projection</keyword>
<protein>
    <recommendedName>
        <fullName evidence="6">BART domain-containing protein</fullName>
    </recommendedName>
</protein>
<gene>
    <name evidence="7" type="ORF">PGLA2088_LOCUS44651</name>
</gene>
<evidence type="ECO:0000256" key="4">
    <source>
        <dbReference type="ARBA" id="ARBA00023069"/>
    </source>
</evidence>
<evidence type="ECO:0000256" key="1">
    <source>
        <dbReference type="ARBA" id="ARBA00004138"/>
    </source>
</evidence>
<evidence type="ECO:0000313" key="8">
    <source>
        <dbReference type="Proteomes" id="UP000626109"/>
    </source>
</evidence>
<dbReference type="GO" id="GO:0005929">
    <property type="term" value="C:cilium"/>
    <property type="evidence" value="ECO:0007669"/>
    <property type="project" value="UniProtKB-SubCell"/>
</dbReference>
<feature type="non-terminal residue" evidence="7">
    <location>
        <position position="1"/>
    </location>
</feature>
<accession>A0A813LAH1</accession>
<name>A0A813LAH1_POLGL</name>
<dbReference type="Pfam" id="PF11527">
    <property type="entry name" value="ARL2_Bind_BART"/>
    <property type="match status" value="1"/>
</dbReference>
<dbReference type="Proteomes" id="UP000626109">
    <property type="component" value="Unassembled WGS sequence"/>
</dbReference>
<reference evidence="7" key="1">
    <citation type="submission" date="2021-02" db="EMBL/GenBank/DDBJ databases">
        <authorList>
            <person name="Dougan E. K."/>
            <person name="Rhodes N."/>
            <person name="Thang M."/>
            <person name="Chan C."/>
        </authorList>
    </citation>
    <scope>NUCLEOTIDE SEQUENCE</scope>
</reference>
<dbReference type="Gene3D" id="1.20.1520.10">
    <property type="entry name" value="ADP-ribosylation factor-like 2-binding protein, domain"/>
    <property type="match status" value="1"/>
</dbReference>
<evidence type="ECO:0000256" key="3">
    <source>
        <dbReference type="ARBA" id="ARBA00022490"/>
    </source>
</evidence>
<evidence type="ECO:0000259" key="6">
    <source>
        <dbReference type="Pfam" id="PF11527"/>
    </source>
</evidence>
<evidence type="ECO:0000256" key="2">
    <source>
        <dbReference type="ARBA" id="ARBA00004496"/>
    </source>
</evidence>
<keyword evidence="3" id="KW-0963">Cytoplasm</keyword>
<proteinExistence type="predicted"/>
<evidence type="ECO:0000313" key="7">
    <source>
        <dbReference type="EMBL" id="CAE8726940.1"/>
    </source>
</evidence>
<feature type="non-terminal residue" evidence="7">
    <location>
        <position position="169"/>
    </location>
</feature>
<dbReference type="InterPro" id="IPR023379">
    <property type="entry name" value="BART_dom"/>
</dbReference>
<dbReference type="InterPro" id="IPR042541">
    <property type="entry name" value="BART_sf"/>
</dbReference>
<evidence type="ECO:0000256" key="5">
    <source>
        <dbReference type="ARBA" id="ARBA00023273"/>
    </source>
</evidence>
<dbReference type="AlphaFoldDB" id="A0A813LAH1"/>
<sequence length="169" mass="18322">VQVDEFMREHRHCFSGYEGPEQEHCLEAHAIYKAYEAMIDGMLEAFCASEGLDCGHALLAALQQELRGKPLSNLRGSYVKTLLSDGTFEGFLRIMLEYVAATRTTAEESAHCSPLAAATAPRGSPYAGWTPEESIALADAGLLPSFPLPGDPVWAFCASEESPPGEWLA</sequence>
<dbReference type="GO" id="GO:0005737">
    <property type="term" value="C:cytoplasm"/>
    <property type="evidence" value="ECO:0007669"/>
    <property type="project" value="UniProtKB-SubCell"/>
</dbReference>
<comment type="subcellular location">
    <subcellularLocation>
        <location evidence="1">Cell projection</location>
        <location evidence="1">Cilium</location>
    </subcellularLocation>
    <subcellularLocation>
        <location evidence="2">Cytoplasm</location>
    </subcellularLocation>
</comment>
<feature type="domain" description="BART" evidence="6">
    <location>
        <begin position="2"/>
        <end position="99"/>
    </location>
</feature>